<dbReference type="PaxDb" id="768679-TTX_0979"/>
<sequence length="194" mass="21395">MIKALILAELVLLSIAARQDLKTREIDVWIILAMYLPAALAAYLSWTAPLYLMSPVLGAMLALAMRAMGAGYADSLALLAISLFPPPAPYFPTPAVVVMGTAFSIVGTMLWLYYLNSRRPCRMTPLQRLTHVCVSRDELLRGGVKYIVGDVHDLEKYRPPADVDEEYVVAKYGLPYLAHLAVGFAIYTALSFIL</sequence>
<dbReference type="eggNOG" id="arCOG02298">
    <property type="taxonomic scope" value="Archaea"/>
</dbReference>
<keyword evidence="1" id="KW-0812">Transmembrane</keyword>
<feature type="transmembrane region" description="Helical" evidence="1">
    <location>
        <begin position="28"/>
        <end position="51"/>
    </location>
</feature>
<dbReference type="OrthoDB" id="29039at2157"/>
<dbReference type="RefSeq" id="WP_014126884.1">
    <property type="nucleotide sequence ID" value="NC_016070.1"/>
</dbReference>
<feature type="transmembrane region" description="Helical" evidence="1">
    <location>
        <begin position="176"/>
        <end position="193"/>
    </location>
</feature>
<dbReference type="Gene3D" id="1.20.120.1220">
    <property type="match status" value="1"/>
</dbReference>
<keyword evidence="3" id="KW-1185">Reference proteome</keyword>
<accession>G4RPY3</accession>
<evidence type="ECO:0000313" key="3">
    <source>
        <dbReference type="Proteomes" id="UP000002654"/>
    </source>
</evidence>
<organism evidence="2 3">
    <name type="scientific">Thermoproteus tenax (strain ATCC 35583 / DSM 2078 / JCM 9277 / NBRC 100435 / Kra 1)</name>
    <dbReference type="NCBI Taxonomy" id="768679"/>
    <lineage>
        <taxon>Archaea</taxon>
        <taxon>Thermoproteota</taxon>
        <taxon>Thermoprotei</taxon>
        <taxon>Thermoproteales</taxon>
        <taxon>Thermoproteaceae</taxon>
        <taxon>Thermoproteus</taxon>
    </lineage>
</organism>
<dbReference type="GeneID" id="11261870"/>
<name>G4RPY3_THETK</name>
<keyword evidence="1" id="KW-1133">Transmembrane helix</keyword>
<gene>
    <name evidence="2" type="ordered locus">TTX_0979</name>
</gene>
<dbReference type="AlphaFoldDB" id="G4RPY3"/>
<reference evidence="2 3" key="1">
    <citation type="journal article" date="2011" name="PLoS ONE">
        <title>The complete genome sequence of Thermoproteus tenax: a physiologically versatile member of the Crenarchaeota.</title>
        <authorList>
            <person name="Siebers B."/>
            <person name="Zaparty M."/>
            <person name="Raddatz G."/>
            <person name="Tjaden B."/>
            <person name="Albers S.V."/>
            <person name="Bell S.D."/>
            <person name="Blombach F."/>
            <person name="Kletzin A."/>
            <person name="Kyrpides N."/>
            <person name="Lanz C."/>
            <person name="Plagens A."/>
            <person name="Rampp M."/>
            <person name="Rosinus A."/>
            <person name="von Jan M."/>
            <person name="Makarova K.S."/>
            <person name="Klenk H.P."/>
            <person name="Schuster S.C."/>
            <person name="Hensel R."/>
        </authorList>
    </citation>
    <scope>NUCLEOTIDE SEQUENCE [LARGE SCALE GENOMIC DNA]</scope>
    <source>
        <strain evidence="3">ATCC 35583 / DSM 2078 / JCM 9277 / NBRC 100435 / Kra 1</strain>
    </source>
</reference>
<evidence type="ECO:0000313" key="2">
    <source>
        <dbReference type="EMBL" id="CCC81628.1"/>
    </source>
</evidence>
<feature type="transmembrane region" description="Helical" evidence="1">
    <location>
        <begin position="96"/>
        <end position="115"/>
    </location>
</feature>
<keyword evidence="1" id="KW-0472">Membrane</keyword>
<dbReference type="Proteomes" id="UP000002654">
    <property type="component" value="Chromosome"/>
</dbReference>
<dbReference type="HOGENOM" id="CLU_1346453_0_0_2"/>
<dbReference type="STRING" id="768679.TTX_0979"/>
<dbReference type="KEGG" id="ttn:TTX_0979"/>
<proteinExistence type="predicted"/>
<dbReference type="EMBL" id="FN869859">
    <property type="protein sequence ID" value="CCC81628.1"/>
    <property type="molecule type" value="Genomic_DNA"/>
</dbReference>
<dbReference type="PATRIC" id="fig|768679.9.peg.989"/>
<protein>
    <submittedName>
        <fullName evidence="2">Type IV leader peptidase family membrane-associated protein</fullName>
    </submittedName>
</protein>
<evidence type="ECO:0000256" key="1">
    <source>
        <dbReference type="SAM" id="Phobius"/>
    </source>
</evidence>